<evidence type="ECO:0000256" key="1">
    <source>
        <dbReference type="ARBA" id="ARBA00023015"/>
    </source>
</evidence>
<keyword evidence="1" id="KW-0805">Transcription regulation</keyword>
<keyword evidence="6" id="KW-1185">Reference proteome</keyword>
<dbReference type="PRINTS" id="PR00035">
    <property type="entry name" value="HTHGNTR"/>
</dbReference>
<dbReference type="PANTHER" id="PTHR44846:SF1">
    <property type="entry name" value="MANNOSYL-D-GLYCERATE TRANSPORT_METABOLISM SYSTEM REPRESSOR MNGR-RELATED"/>
    <property type="match status" value="1"/>
</dbReference>
<evidence type="ECO:0000259" key="4">
    <source>
        <dbReference type="PROSITE" id="PS50949"/>
    </source>
</evidence>
<dbReference type="InterPro" id="IPR000524">
    <property type="entry name" value="Tscrpt_reg_HTH_GntR"/>
</dbReference>
<dbReference type="InterPro" id="IPR036390">
    <property type="entry name" value="WH_DNA-bd_sf"/>
</dbReference>
<name>F7YUT5_9THEM</name>
<sequence>MRADLSQAIYSDLKKKIELGFYKKGEKLPEEEKLAQSYGVGRQAVRKAMKQLADEGIVRRIKGRGTFVVFEPKKVLLGFMSNLWHFKLLKSYLSDVQKLEDKMFDEEIPIATFEILWLSDEKPVCFEKCHVDPVACPNVLKLLNQKQLTQHPTDFLSQSDKIAVINEKISIEKINKNICKSLQIAEETIGIKRTLVFSDYSGKVVAISLLYYHPEATIEQVHHL</sequence>
<dbReference type="Pfam" id="PF00392">
    <property type="entry name" value="GntR"/>
    <property type="match status" value="1"/>
</dbReference>
<dbReference type="HOGENOM" id="CLU_1234167_0_0_0"/>
<accession>F7YUT5</accession>
<evidence type="ECO:0000256" key="2">
    <source>
        <dbReference type="ARBA" id="ARBA00023125"/>
    </source>
</evidence>
<dbReference type="EMBL" id="CP002351">
    <property type="protein sequence ID" value="AEH50275.1"/>
    <property type="molecule type" value="Genomic_DNA"/>
</dbReference>
<dbReference type="PANTHER" id="PTHR44846">
    <property type="entry name" value="MANNOSYL-D-GLYCERATE TRANSPORT/METABOLISM SYSTEM REPRESSOR MNGR-RELATED"/>
    <property type="match status" value="1"/>
</dbReference>
<dbReference type="Proteomes" id="UP000006804">
    <property type="component" value="Chromosome"/>
</dbReference>
<dbReference type="InterPro" id="IPR011663">
    <property type="entry name" value="UTRA"/>
</dbReference>
<dbReference type="STRING" id="688269.Theth_0173"/>
<feature type="domain" description="HTH gntR-type" evidence="4">
    <location>
        <begin position="3"/>
        <end position="71"/>
    </location>
</feature>
<dbReference type="GO" id="GO:0045892">
    <property type="term" value="P:negative regulation of DNA-templated transcription"/>
    <property type="evidence" value="ECO:0007669"/>
    <property type="project" value="TreeGrafter"/>
</dbReference>
<dbReference type="PROSITE" id="PS50949">
    <property type="entry name" value="HTH_GNTR"/>
    <property type="match status" value="1"/>
</dbReference>
<dbReference type="SUPFAM" id="SSF64288">
    <property type="entry name" value="Chorismate lyase-like"/>
    <property type="match status" value="1"/>
</dbReference>
<dbReference type="InterPro" id="IPR036388">
    <property type="entry name" value="WH-like_DNA-bd_sf"/>
</dbReference>
<proteinExistence type="predicted"/>
<dbReference type="KEGG" id="tta:Theth_0173"/>
<dbReference type="InterPro" id="IPR028978">
    <property type="entry name" value="Chorismate_lyase_/UTRA_dom_sf"/>
</dbReference>
<gene>
    <name evidence="5" type="ORF">Theth_0173</name>
</gene>
<dbReference type="GO" id="GO:0003700">
    <property type="term" value="F:DNA-binding transcription factor activity"/>
    <property type="evidence" value="ECO:0007669"/>
    <property type="project" value="InterPro"/>
</dbReference>
<organism evidence="5 6">
    <name type="scientific">Pseudothermotoga thermarum DSM 5069</name>
    <dbReference type="NCBI Taxonomy" id="688269"/>
    <lineage>
        <taxon>Bacteria</taxon>
        <taxon>Thermotogati</taxon>
        <taxon>Thermotogota</taxon>
        <taxon>Thermotogae</taxon>
        <taxon>Thermotogales</taxon>
        <taxon>Thermotogaceae</taxon>
        <taxon>Pseudothermotoga</taxon>
    </lineage>
</organism>
<dbReference type="GO" id="GO:0003677">
    <property type="term" value="F:DNA binding"/>
    <property type="evidence" value="ECO:0007669"/>
    <property type="project" value="UniProtKB-KW"/>
</dbReference>
<dbReference type="OrthoDB" id="9816541at2"/>
<keyword evidence="2" id="KW-0238">DNA-binding</keyword>
<dbReference type="Gene3D" id="1.10.10.10">
    <property type="entry name" value="Winged helix-like DNA-binding domain superfamily/Winged helix DNA-binding domain"/>
    <property type="match status" value="1"/>
</dbReference>
<dbReference type="SMART" id="SM00345">
    <property type="entry name" value="HTH_GNTR"/>
    <property type="match status" value="1"/>
</dbReference>
<dbReference type="AlphaFoldDB" id="F7YUT5"/>
<evidence type="ECO:0000256" key="3">
    <source>
        <dbReference type="ARBA" id="ARBA00023163"/>
    </source>
</evidence>
<evidence type="ECO:0000313" key="6">
    <source>
        <dbReference type="Proteomes" id="UP000006804"/>
    </source>
</evidence>
<evidence type="ECO:0000313" key="5">
    <source>
        <dbReference type="EMBL" id="AEH50275.1"/>
    </source>
</evidence>
<dbReference type="Pfam" id="PF07702">
    <property type="entry name" value="UTRA"/>
    <property type="match status" value="1"/>
</dbReference>
<dbReference type="PATRIC" id="fig|688269.3.peg.177"/>
<reference evidence="5 6" key="1">
    <citation type="submission" date="2010-11" db="EMBL/GenBank/DDBJ databases">
        <title>The complete genome of Thermotoga thermarum DSM 5069.</title>
        <authorList>
            <consortium name="US DOE Joint Genome Institute (JGI-PGF)"/>
            <person name="Lucas S."/>
            <person name="Copeland A."/>
            <person name="Lapidus A."/>
            <person name="Bruce D."/>
            <person name="Goodwin L."/>
            <person name="Pitluck S."/>
            <person name="Kyrpides N."/>
            <person name="Mavromatis K."/>
            <person name="Ivanova N."/>
            <person name="Zeytun A."/>
            <person name="Brettin T."/>
            <person name="Detter J.C."/>
            <person name="Tapia R."/>
            <person name="Han C."/>
            <person name="Land M."/>
            <person name="Hauser L."/>
            <person name="Markowitz V."/>
            <person name="Cheng J.-F."/>
            <person name="Hugenholtz P."/>
            <person name="Woyke T."/>
            <person name="Wu D."/>
            <person name="Spring S."/>
            <person name="Schroeder M."/>
            <person name="Brambilla E."/>
            <person name="Klenk H.-P."/>
            <person name="Eisen J.A."/>
        </authorList>
    </citation>
    <scope>NUCLEOTIDE SEQUENCE [LARGE SCALE GENOMIC DNA]</scope>
    <source>
        <strain evidence="5 6">DSM 5069</strain>
    </source>
</reference>
<dbReference type="InterPro" id="IPR050679">
    <property type="entry name" value="Bact_HTH_transcr_reg"/>
</dbReference>
<dbReference type="SUPFAM" id="SSF46785">
    <property type="entry name" value="Winged helix' DNA-binding domain"/>
    <property type="match status" value="1"/>
</dbReference>
<dbReference type="RefSeq" id="WP_013931498.1">
    <property type="nucleotide sequence ID" value="NC_015707.1"/>
</dbReference>
<dbReference type="Gene3D" id="3.40.1410.10">
    <property type="entry name" value="Chorismate lyase-like"/>
    <property type="match status" value="1"/>
</dbReference>
<keyword evidence="3" id="KW-0804">Transcription</keyword>
<protein>
    <submittedName>
        <fullName evidence="5">Transcriptional regulator, GntR family</fullName>
    </submittedName>
</protein>
<dbReference type="CDD" id="cd07377">
    <property type="entry name" value="WHTH_GntR"/>
    <property type="match status" value="1"/>
</dbReference>
<dbReference type="eggNOG" id="COG2188">
    <property type="taxonomic scope" value="Bacteria"/>
</dbReference>